<reference evidence="4" key="1">
    <citation type="submission" date="2021-04" db="EMBL/GenBank/DDBJ databases">
        <title>Oceanospirillales bacteria with DddD are important DMSP degraders in coastal seawater.</title>
        <authorList>
            <person name="Liu J."/>
        </authorList>
    </citation>
    <scope>NUCLEOTIDE SEQUENCE</scope>
    <source>
        <strain evidence="4">GY6</strain>
    </source>
</reference>
<organism evidence="4 5">
    <name type="scientific">Amphritea atlantica</name>
    <dbReference type="NCBI Taxonomy" id="355243"/>
    <lineage>
        <taxon>Bacteria</taxon>
        <taxon>Pseudomonadati</taxon>
        <taxon>Pseudomonadota</taxon>
        <taxon>Gammaproteobacteria</taxon>
        <taxon>Oceanospirillales</taxon>
        <taxon>Oceanospirillaceae</taxon>
        <taxon>Amphritea</taxon>
    </lineage>
</organism>
<dbReference type="InterPro" id="IPR008978">
    <property type="entry name" value="HSP20-like_chaperone"/>
</dbReference>
<dbReference type="Proteomes" id="UP001059950">
    <property type="component" value="Chromosome"/>
</dbReference>
<dbReference type="PANTHER" id="PTHR11527">
    <property type="entry name" value="HEAT-SHOCK PROTEIN 20 FAMILY MEMBER"/>
    <property type="match status" value="1"/>
</dbReference>
<dbReference type="InterPro" id="IPR031107">
    <property type="entry name" value="Small_HSP"/>
</dbReference>
<evidence type="ECO:0000256" key="1">
    <source>
        <dbReference type="PROSITE-ProRule" id="PRU00285"/>
    </source>
</evidence>
<comment type="similarity">
    <text evidence="1 2">Belongs to the small heat shock protein (HSP20) family.</text>
</comment>
<gene>
    <name evidence="4" type="ORF">KDX31_17665</name>
</gene>
<sequence>MSNLTRFNSLFDDTFFNDFFRPVRRDGSGDRVPEIDVHDGEGQYLIKVDLPGIRKEDIDISLENGVLSVSAETTKEDKEEKDGKLIRQERHYGKYLRSLSVGSDVDPAGIKAHFEDGVLNLTLPKAMEKQPSTVSIAIE</sequence>
<evidence type="ECO:0000313" key="4">
    <source>
        <dbReference type="EMBL" id="UTW03130.1"/>
    </source>
</evidence>
<dbReference type="EMBL" id="CP073344">
    <property type="protein sequence ID" value="UTW03130.1"/>
    <property type="molecule type" value="Genomic_DNA"/>
</dbReference>
<dbReference type="Gene3D" id="2.60.40.790">
    <property type="match status" value="1"/>
</dbReference>
<evidence type="ECO:0000259" key="3">
    <source>
        <dbReference type="PROSITE" id="PS01031"/>
    </source>
</evidence>
<keyword evidence="5" id="KW-1185">Reference proteome</keyword>
<dbReference type="Pfam" id="PF00011">
    <property type="entry name" value="HSP20"/>
    <property type="match status" value="1"/>
</dbReference>
<dbReference type="InterPro" id="IPR002068">
    <property type="entry name" value="A-crystallin/Hsp20_dom"/>
</dbReference>
<proteinExistence type="inferred from homology"/>
<dbReference type="PROSITE" id="PS01031">
    <property type="entry name" value="SHSP"/>
    <property type="match status" value="1"/>
</dbReference>
<dbReference type="SUPFAM" id="SSF49764">
    <property type="entry name" value="HSP20-like chaperones"/>
    <property type="match status" value="1"/>
</dbReference>
<accession>A0ABY5GT91</accession>
<protein>
    <submittedName>
        <fullName evidence="4">Hsp20/alpha crystallin family protein</fullName>
    </submittedName>
</protein>
<evidence type="ECO:0000313" key="5">
    <source>
        <dbReference type="Proteomes" id="UP001059950"/>
    </source>
</evidence>
<name>A0ABY5GT91_9GAMM</name>
<evidence type="ECO:0000256" key="2">
    <source>
        <dbReference type="RuleBase" id="RU003616"/>
    </source>
</evidence>
<dbReference type="CDD" id="cd06471">
    <property type="entry name" value="ACD_LpsHSP_like"/>
    <property type="match status" value="1"/>
</dbReference>
<feature type="domain" description="SHSP" evidence="3">
    <location>
        <begin position="26"/>
        <end position="139"/>
    </location>
</feature>